<sequence length="293" mass="30217">MYFTKFVMTLASLASMASATAMPQSPAETSLDPRDAGSIFERTSFKCPTGMSYCAWTKACSCAPGKSYDSKKGCCTGTAMTGAWPKPSASVYGSVNAKLGAYCACSPYKIVKYDASHSYCKASVKNVVFLAPIEIDAEIKVYGGAAISIGSCSVALKNTCGGLAGLYLESVTDAVALFNTAKFGLSVSAGGVVGGVVGGIVNTVKSLTCWLGLTQCATYDCVSYCTKGCKNYIDVKGAIGGHLKGLVGFCVLPDVLLIIGSAGAVINVVIEHLLCIVGNIIKSILSTFDCGCN</sequence>
<dbReference type="EMBL" id="JAGMUV010000002">
    <property type="protein sequence ID" value="KAH7171033.1"/>
    <property type="molecule type" value="Genomic_DNA"/>
</dbReference>
<dbReference type="Proteomes" id="UP000738349">
    <property type="component" value="Unassembled WGS sequence"/>
</dbReference>
<evidence type="ECO:0000313" key="2">
    <source>
        <dbReference type="EMBL" id="KAH7171033.1"/>
    </source>
</evidence>
<organism evidence="2 3">
    <name type="scientific">Dactylonectria macrodidyma</name>
    <dbReference type="NCBI Taxonomy" id="307937"/>
    <lineage>
        <taxon>Eukaryota</taxon>
        <taxon>Fungi</taxon>
        <taxon>Dikarya</taxon>
        <taxon>Ascomycota</taxon>
        <taxon>Pezizomycotina</taxon>
        <taxon>Sordariomycetes</taxon>
        <taxon>Hypocreomycetidae</taxon>
        <taxon>Hypocreales</taxon>
        <taxon>Nectriaceae</taxon>
        <taxon>Dactylonectria</taxon>
    </lineage>
</organism>
<dbReference type="OrthoDB" id="5137645at2759"/>
<protein>
    <submittedName>
        <fullName evidence="2">Uncharacterized protein</fullName>
    </submittedName>
</protein>
<name>A0A9P9JHR4_9HYPO</name>
<feature type="signal peptide" evidence="1">
    <location>
        <begin position="1"/>
        <end position="19"/>
    </location>
</feature>
<comment type="caution">
    <text evidence="2">The sequence shown here is derived from an EMBL/GenBank/DDBJ whole genome shotgun (WGS) entry which is preliminary data.</text>
</comment>
<keyword evidence="1" id="KW-0732">Signal</keyword>
<evidence type="ECO:0000313" key="3">
    <source>
        <dbReference type="Proteomes" id="UP000738349"/>
    </source>
</evidence>
<dbReference type="AlphaFoldDB" id="A0A9P9JHR4"/>
<gene>
    <name evidence="2" type="ORF">EDB81DRAFT_777457</name>
</gene>
<reference evidence="2" key="1">
    <citation type="journal article" date="2021" name="Nat. Commun.">
        <title>Genetic determinants of endophytism in the Arabidopsis root mycobiome.</title>
        <authorList>
            <person name="Mesny F."/>
            <person name="Miyauchi S."/>
            <person name="Thiergart T."/>
            <person name="Pickel B."/>
            <person name="Atanasova L."/>
            <person name="Karlsson M."/>
            <person name="Huettel B."/>
            <person name="Barry K.W."/>
            <person name="Haridas S."/>
            <person name="Chen C."/>
            <person name="Bauer D."/>
            <person name="Andreopoulos W."/>
            <person name="Pangilinan J."/>
            <person name="LaButti K."/>
            <person name="Riley R."/>
            <person name="Lipzen A."/>
            <person name="Clum A."/>
            <person name="Drula E."/>
            <person name="Henrissat B."/>
            <person name="Kohler A."/>
            <person name="Grigoriev I.V."/>
            <person name="Martin F.M."/>
            <person name="Hacquard S."/>
        </authorList>
    </citation>
    <scope>NUCLEOTIDE SEQUENCE</scope>
    <source>
        <strain evidence="2">MPI-CAGE-AT-0147</strain>
    </source>
</reference>
<keyword evidence="3" id="KW-1185">Reference proteome</keyword>
<accession>A0A9P9JHR4</accession>
<evidence type="ECO:0000256" key="1">
    <source>
        <dbReference type="SAM" id="SignalP"/>
    </source>
</evidence>
<proteinExistence type="predicted"/>
<feature type="chain" id="PRO_5040450336" evidence="1">
    <location>
        <begin position="20"/>
        <end position="293"/>
    </location>
</feature>